<gene>
    <name evidence="12" type="ORF">Nepgr_030214</name>
</gene>
<evidence type="ECO:0000256" key="9">
    <source>
        <dbReference type="RuleBase" id="RU000682"/>
    </source>
</evidence>
<dbReference type="SUPFAM" id="SSF46689">
    <property type="entry name" value="Homeodomain-like"/>
    <property type="match status" value="1"/>
</dbReference>
<feature type="compositionally biased region" description="Basic and acidic residues" evidence="10">
    <location>
        <begin position="91"/>
        <end position="121"/>
    </location>
</feature>
<feature type="domain" description="Homeobox" evidence="11">
    <location>
        <begin position="125"/>
        <end position="185"/>
    </location>
</feature>
<dbReference type="InterPro" id="IPR009057">
    <property type="entry name" value="Homeodomain-like_sf"/>
</dbReference>
<dbReference type="GO" id="GO:0000981">
    <property type="term" value="F:DNA-binding transcription factor activity, RNA polymerase II-specific"/>
    <property type="evidence" value="ECO:0007669"/>
    <property type="project" value="InterPro"/>
</dbReference>
<dbReference type="Proteomes" id="UP001279734">
    <property type="component" value="Unassembled WGS sequence"/>
</dbReference>
<comment type="caution">
    <text evidence="12">The sequence shown here is derived from an EMBL/GenBank/DDBJ whole genome shotgun (WGS) entry which is preliminary data.</text>
</comment>
<evidence type="ECO:0000313" key="13">
    <source>
        <dbReference type="Proteomes" id="UP001279734"/>
    </source>
</evidence>
<dbReference type="CDD" id="cd00086">
    <property type="entry name" value="homeodomain"/>
    <property type="match status" value="1"/>
</dbReference>
<keyword evidence="3" id="KW-0805">Transcription regulation</keyword>
<dbReference type="PROSITE" id="PS00027">
    <property type="entry name" value="HOMEOBOX_1"/>
    <property type="match status" value="1"/>
</dbReference>
<dbReference type="SMART" id="SM00389">
    <property type="entry name" value="HOX"/>
    <property type="match status" value="1"/>
</dbReference>
<evidence type="ECO:0000259" key="11">
    <source>
        <dbReference type="PROSITE" id="PS50071"/>
    </source>
</evidence>
<dbReference type="PANTHER" id="PTHR45714:SF39">
    <property type="entry name" value="HOMEOBOX-LEUCINE ZIPPER PROTEIN HAT14"/>
    <property type="match status" value="1"/>
</dbReference>
<keyword evidence="4 8" id="KW-0238">DNA-binding</keyword>
<dbReference type="InterPro" id="IPR001356">
    <property type="entry name" value="HD"/>
</dbReference>
<evidence type="ECO:0000313" key="12">
    <source>
        <dbReference type="EMBL" id="GMH28371.1"/>
    </source>
</evidence>
<evidence type="ECO:0000256" key="8">
    <source>
        <dbReference type="PROSITE-ProRule" id="PRU00108"/>
    </source>
</evidence>
<comment type="subcellular location">
    <subcellularLocation>
        <location evidence="1 8 9">Nucleus</location>
    </subcellularLocation>
</comment>
<evidence type="ECO:0000256" key="7">
    <source>
        <dbReference type="ARBA" id="ARBA00023242"/>
    </source>
</evidence>
<keyword evidence="6" id="KW-0804">Transcription</keyword>
<dbReference type="AlphaFoldDB" id="A0AAD3TGB1"/>
<evidence type="ECO:0000256" key="4">
    <source>
        <dbReference type="ARBA" id="ARBA00023125"/>
    </source>
</evidence>
<evidence type="ECO:0000256" key="2">
    <source>
        <dbReference type="ARBA" id="ARBA00006074"/>
    </source>
</evidence>
<feature type="compositionally biased region" description="Polar residues" evidence="10">
    <location>
        <begin position="70"/>
        <end position="80"/>
    </location>
</feature>
<sequence>MELALSIGDPSEPFTFLQKKQGREINGFCTNLSLRVRSQDLNVEDKRESEEDKGEKRTGLDAIRLPSAAEEQSSPISGFSSFMEFLPQRNENNEKNNRSEAEAASDGRETETEKTTSRGSDDEGNGSARKRLRLSKEQSAFLEESFKEHHTLNPKQKLSVAEHLSLHPRQVEVWFQNKRTRMKLKQTEVDCEYLKKCCETLAEENRGLQKELQELRALKASRPFYMQLLATTLTMCPSCLHTANSSTASAATSRPS</sequence>
<evidence type="ECO:0000256" key="5">
    <source>
        <dbReference type="ARBA" id="ARBA00023155"/>
    </source>
</evidence>
<feature type="DNA-binding region" description="Homeobox" evidence="8">
    <location>
        <begin position="127"/>
        <end position="186"/>
    </location>
</feature>
<dbReference type="GO" id="GO:0005634">
    <property type="term" value="C:nucleus"/>
    <property type="evidence" value="ECO:0007669"/>
    <property type="project" value="UniProtKB-SubCell"/>
</dbReference>
<reference evidence="12" key="1">
    <citation type="submission" date="2023-05" db="EMBL/GenBank/DDBJ databases">
        <title>Nepenthes gracilis genome sequencing.</title>
        <authorList>
            <person name="Fukushima K."/>
        </authorList>
    </citation>
    <scope>NUCLEOTIDE SEQUENCE</scope>
    <source>
        <strain evidence="12">SING2019-196</strain>
    </source>
</reference>
<dbReference type="Gene3D" id="1.10.10.60">
    <property type="entry name" value="Homeodomain-like"/>
    <property type="match status" value="1"/>
</dbReference>
<dbReference type="EMBL" id="BSYO01000034">
    <property type="protein sequence ID" value="GMH28371.1"/>
    <property type="molecule type" value="Genomic_DNA"/>
</dbReference>
<evidence type="ECO:0000256" key="3">
    <source>
        <dbReference type="ARBA" id="ARBA00023015"/>
    </source>
</evidence>
<evidence type="ECO:0000256" key="1">
    <source>
        <dbReference type="ARBA" id="ARBA00004123"/>
    </source>
</evidence>
<organism evidence="12 13">
    <name type="scientific">Nepenthes gracilis</name>
    <name type="common">Slender pitcher plant</name>
    <dbReference type="NCBI Taxonomy" id="150966"/>
    <lineage>
        <taxon>Eukaryota</taxon>
        <taxon>Viridiplantae</taxon>
        <taxon>Streptophyta</taxon>
        <taxon>Embryophyta</taxon>
        <taxon>Tracheophyta</taxon>
        <taxon>Spermatophyta</taxon>
        <taxon>Magnoliopsida</taxon>
        <taxon>eudicotyledons</taxon>
        <taxon>Gunneridae</taxon>
        <taxon>Pentapetalae</taxon>
        <taxon>Caryophyllales</taxon>
        <taxon>Nepenthaceae</taxon>
        <taxon>Nepenthes</taxon>
    </lineage>
</organism>
<dbReference type="PROSITE" id="PS50071">
    <property type="entry name" value="HOMEOBOX_2"/>
    <property type="match status" value="1"/>
</dbReference>
<keyword evidence="5 8" id="KW-0371">Homeobox</keyword>
<dbReference type="PANTHER" id="PTHR45714">
    <property type="entry name" value="HOMEOBOX-LEUCINE ZIPPER PROTEIN HAT14"/>
    <property type="match status" value="1"/>
</dbReference>
<feature type="compositionally biased region" description="Basic and acidic residues" evidence="10">
    <location>
        <begin position="43"/>
        <end position="59"/>
    </location>
</feature>
<proteinExistence type="inferred from homology"/>
<comment type="similarity">
    <text evidence="2">Belongs to the HD-ZIP homeobox family. Class II subfamily.</text>
</comment>
<dbReference type="SMART" id="SM00340">
    <property type="entry name" value="HALZ"/>
    <property type="match status" value="1"/>
</dbReference>
<dbReference type="InterPro" id="IPR050762">
    <property type="entry name" value="HD-ZIP_Homeobox_LZ_Class_II"/>
</dbReference>
<dbReference type="Pfam" id="PF00046">
    <property type="entry name" value="Homeodomain"/>
    <property type="match status" value="1"/>
</dbReference>
<evidence type="ECO:0000256" key="6">
    <source>
        <dbReference type="ARBA" id="ARBA00023163"/>
    </source>
</evidence>
<dbReference type="Pfam" id="PF02183">
    <property type="entry name" value="HALZ"/>
    <property type="match status" value="1"/>
</dbReference>
<accession>A0AAD3TGB1</accession>
<dbReference type="InterPro" id="IPR003106">
    <property type="entry name" value="Leu_zip_homeo"/>
</dbReference>
<dbReference type="InterPro" id="IPR017970">
    <property type="entry name" value="Homeobox_CS"/>
</dbReference>
<keyword evidence="7 8" id="KW-0539">Nucleus</keyword>
<keyword evidence="13" id="KW-1185">Reference proteome</keyword>
<evidence type="ECO:0000256" key="10">
    <source>
        <dbReference type="SAM" id="MobiDB-lite"/>
    </source>
</evidence>
<name>A0AAD3TGB1_NEPGR</name>
<dbReference type="GO" id="GO:0043565">
    <property type="term" value="F:sequence-specific DNA binding"/>
    <property type="evidence" value="ECO:0007669"/>
    <property type="project" value="InterPro"/>
</dbReference>
<feature type="region of interest" description="Disordered" evidence="10">
    <location>
        <begin position="39"/>
        <end position="132"/>
    </location>
</feature>
<protein>
    <recommendedName>
        <fullName evidence="11">Homeobox domain-containing protein</fullName>
    </recommendedName>
</protein>